<evidence type="ECO:0000313" key="2">
    <source>
        <dbReference type="Proteomes" id="UP000314294"/>
    </source>
</evidence>
<proteinExistence type="predicted"/>
<name>A0A4Z2EV99_9TELE</name>
<sequence length="101" mass="10969">MTTASCSYSSSALTGVLWYLPVVSQQQLLVELVVSPGGLDGGRLLGRGFGIVSVIWQRDDIKKTVKHIKTANRVSSSADEAWSEVSVKLSCLFKRRGLKCP</sequence>
<evidence type="ECO:0000313" key="1">
    <source>
        <dbReference type="EMBL" id="TNN32284.1"/>
    </source>
</evidence>
<protein>
    <submittedName>
        <fullName evidence="1">Uncharacterized protein</fullName>
    </submittedName>
</protein>
<reference evidence="1 2" key="1">
    <citation type="submission" date="2019-03" db="EMBL/GenBank/DDBJ databases">
        <title>First draft genome of Liparis tanakae, snailfish: a comprehensive survey of snailfish specific genes.</title>
        <authorList>
            <person name="Kim W."/>
            <person name="Song I."/>
            <person name="Jeong J.-H."/>
            <person name="Kim D."/>
            <person name="Kim S."/>
            <person name="Ryu S."/>
            <person name="Song J.Y."/>
            <person name="Lee S.K."/>
        </authorList>
    </citation>
    <scope>NUCLEOTIDE SEQUENCE [LARGE SCALE GENOMIC DNA]</scope>
    <source>
        <tissue evidence="1">Muscle</tissue>
    </source>
</reference>
<dbReference type="Proteomes" id="UP000314294">
    <property type="component" value="Unassembled WGS sequence"/>
</dbReference>
<accession>A0A4Z2EV99</accession>
<gene>
    <name evidence="1" type="ORF">EYF80_057555</name>
</gene>
<organism evidence="1 2">
    <name type="scientific">Liparis tanakae</name>
    <name type="common">Tanaka's snailfish</name>
    <dbReference type="NCBI Taxonomy" id="230148"/>
    <lineage>
        <taxon>Eukaryota</taxon>
        <taxon>Metazoa</taxon>
        <taxon>Chordata</taxon>
        <taxon>Craniata</taxon>
        <taxon>Vertebrata</taxon>
        <taxon>Euteleostomi</taxon>
        <taxon>Actinopterygii</taxon>
        <taxon>Neopterygii</taxon>
        <taxon>Teleostei</taxon>
        <taxon>Neoteleostei</taxon>
        <taxon>Acanthomorphata</taxon>
        <taxon>Eupercaria</taxon>
        <taxon>Perciformes</taxon>
        <taxon>Cottioidei</taxon>
        <taxon>Cottales</taxon>
        <taxon>Liparidae</taxon>
        <taxon>Liparis</taxon>
    </lineage>
</organism>
<keyword evidence="2" id="KW-1185">Reference proteome</keyword>
<dbReference type="EMBL" id="SRLO01002800">
    <property type="protein sequence ID" value="TNN32284.1"/>
    <property type="molecule type" value="Genomic_DNA"/>
</dbReference>
<dbReference type="AlphaFoldDB" id="A0A4Z2EV99"/>
<comment type="caution">
    <text evidence="1">The sequence shown here is derived from an EMBL/GenBank/DDBJ whole genome shotgun (WGS) entry which is preliminary data.</text>
</comment>